<reference evidence="2" key="1">
    <citation type="submission" date="2020-08" db="EMBL/GenBank/DDBJ databases">
        <title>Multicomponent nature underlies the extraordinary mechanical properties of spider dragline silk.</title>
        <authorList>
            <person name="Kono N."/>
            <person name="Nakamura H."/>
            <person name="Mori M."/>
            <person name="Yoshida Y."/>
            <person name="Ohtoshi R."/>
            <person name="Malay A.D."/>
            <person name="Moran D.A.P."/>
            <person name="Tomita M."/>
            <person name="Numata K."/>
            <person name="Arakawa K."/>
        </authorList>
    </citation>
    <scope>NUCLEOTIDE SEQUENCE</scope>
</reference>
<gene>
    <name evidence="2" type="ORF">NPIL_28061</name>
</gene>
<sequence length="97" mass="11291">MMMQGETSTSGCHASKTKFRLIPNSTQRSETQAGKKSHVCYVRRRMLPDHNVSRPPISLHALQKVIAKDLQKECRFKNRFLRKSSNRIEKKSFVFQL</sequence>
<dbReference type="AlphaFoldDB" id="A0A8X6QL06"/>
<feature type="compositionally biased region" description="Polar residues" evidence="1">
    <location>
        <begin position="1"/>
        <end position="12"/>
    </location>
</feature>
<accession>A0A8X6QL06</accession>
<name>A0A8X6QL06_NEPPI</name>
<comment type="caution">
    <text evidence="2">The sequence shown here is derived from an EMBL/GenBank/DDBJ whole genome shotgun (WGS) entry which is preliminary data.</text>
</comment>
<evidence type="ECO:0000256" key="1">
    <source>
        <dbReference type="SAM" id="MobiDB-lite"/>
    </source>
</evidence>
<keyword evidence="3" id="KW-1185">Reference proteome</keyword>
<evidence type="ECO:0000313" key="3">
    <source>
        <dbReference type="Proteomes" id="UP000887013"/>
    </source>
</evidence>
<feature type="region of interest" description="Disordered" evidence="1">
    <location>
        <begin position="1"/>
        <end position="37"/>
    </location>
</feature>
<evidence type="ECO:0000313" key="2">
    <source>
        <dbReference type="EMBL" id="GFU32357.1"/>
    </source>
</evidence>
<organism evidence="2 3">
    <name type="scientific">Nephila pilipes</name>
    <name type="common">Giant wood spider</name>
    <name type="synonym">Nephila maculata</name>
    <dbReference type="NCBI Taxonomy" id="299642"/>
    <lineage>
        <taxon>Eukaryota</taxon>
        <taxon>Metazoa</taxon>
        <taxon>Ecdysozoa</taxon>
        <taxon>Arthropoda</taxon>
        <taxon>Chelicerata</taxon>
        <taxon>Arachnida</taxon>
        <taxon>Araneae</taxon>
        <taxon>Araneomorphae</taxon>
        <taxon>Entelegynae</taxon>
        <taxon>Araneoidea</taxon>
        <taxon>Nephilidae</taxon>
        <taxon>Nephila</taxon>
    </lineage>
</organism>
<protein>
    <submittedName>
        <fullName evidence="2">Uncharacterized protein</fullName>
    </submittedName>
</protein>
<feature type="compositionally biased region" description="Polar residues" evidence="1">
    <location>
        <begin position="23"/>
        <end position="34"/>
    </location>
</feature>
<dbReference type="Proteomes" id="UP000887013">
    <property type="component" value="Unassembled WGS sequence"/>
</dbReference>
<proteinExistence type="predicted"/>
<dbReference type="EMBL" id="BMAW01083148">
    <property type="protein sequence ID" value="GFU32357.1"/>
    <property type="molecule type" value="Genomic_DNA"/>
</dbReference>